<dbReference type="InParanoid" id="A0A6J2YFM5"/>
<dbReference type="AlphaFoldDB" id="A0A6J2YFM5"/>
<dbReference type="OrthoDB" id="6602143at2759"/>
<evidence type="ECO:0000313" key="3">
    <source>
        <dbReference type="RefSeq" id="XP_030762222.1"/>
    </source>
</evidence>
<dbReference type="PANTHER" id="PTHR46599">
    <property type="entry name" value="PIGGYBAC TRANSPOSABLE ELEMENT-DERIVED PROTEIN 4"/>
    <property type="match status" value="1"/>
</dbReference>
<dbReference type="RefSeq" id="XP_030762222.1">
    <property type="nucleotide sequence ID" value="XM_030906362.1"/>
</dbReference>
<reference evidence="3" key="1">
    <citation type="submission" date="2025-08" db="UniProtKB">
        <authorList>
            <consortium name="RefSeq"/>
        </authorList>
    </citation>
    <scope>IDENTIFICATION</scope>
    <source>
        <tissue evidence="3">Gonads</tissue>
    </source>
</reference>
<sequence length="213" mass="24302">MYAGKERDPNCTVPTKIVMQLSEKLLNKGRTAVTDNYYTSLELGHKFLHHETHLLGTLRSNRKGNPRDVTQKLKVSEIIGKENSKGVCIMKWKNKRDVVMLSTRHTTETVNVNRRSGPIQKPAAVVEYNAAKSSIDLSDQMSSYCSALRKIIKWYRKIAIELLLGTVVVNSHFLYKEIHDNKMSITEFRENIVQGLLFHPNRSTHLGLARKGK</sequence>
<dbReference type="Pfam" id="PF13843">
    <property type="entry name" value="DDE_Tnp_1_7"/>
    <property type="match status" value="1"/>
</dbReference>
<evidence type="ECO:0000313" key="2">
    <source>
        <dbReference type="Proteomes" id="UP000504635"/>
    </source>
</evidence>
<organism evidence="2 3">
    <name type="scientific">Sitophilus oryzae</name>
    <name type="common">Rice weevil</name>
    <name type="synonym">Curculio oryzae</name>
    <dbReference type="NCBI Taxonomy" id="7048"/>
    <lineage>
        <taxon>Eukaryota</taxon>
        <taxon>Metazoa</taxon>
        <taxon>Ecdysozoa</taxon>
        <taxon>Arthropoda</taxon>
        <taxon>Hexapoda</taxon>
        <taxon>Insecta</taxon>
        <taxon>Pterygota</taxon>
        <taxon>Neoptera</taxon>
        <taxon>Endopterygota</taxon>
        <taxon>Coleoptera</taxon>
        <taxon>Polyphaga</taxon>
        <taxon>Cucujiformia</taxon>
        <taxon>Curculionidae</taxon>
        <taxon>Dryophthorinae</taxon>
        <taxon>Sitophilus</taxon>
    </lineage>
</organism>
<protein>
    <submittedName>
        <fullName evidence="3">Uncharacterized protein LOC115887040</fullName>
    </submittedName>
</protein>
<dbReference type="KEGG" id="soy:115887040"/>
<proteinExistence type="predicted"/>
<evidence type="ECO:0000259" key="1">
    <source>
        <dbReference type="Pfam" id="PF13843"/>
    </source>
</evidence>
<feature type="domain" description="PiggyBac transposable element-derived protein" evidence="1">
    <location>
        <begin position="8"/>
        <end position="172"/>
    </location>
</feature>
<gene>
    <name evidence="3" type="primary">LOC115887040</name>
</gene>
<accession>A0A6J2YFM5</accession>
<dbReference type="GeneID" id="115887040"/>
<keyword evidence="2" id="KW-1185">Reference proteome</keyword>
<name>A0A6J2YFM5_SITOR</name>
<dbReference type="InterPro" id="IPR029526">
    <property type="entry name" value="PGBD"/>
</dbReference>
<dbReference type="Proteomes" id="UP000504635">
    <property type="component" value="Unplaced"/>
</dbReference>
<dbReference type="PANTHER" id="PTHR46599:SF3">
    <property type="entry name" value="PIGGYBAC TRANSPOSABLE ELEMENT-DERIVED PROTEIN 4"/>
    <property type="match status" value="1"/>
</dbReference>